<dbReference type="GO" id="GO:0000156">
    <property type="term" value="F:phosphorelay response regulator activity"/>
    <property type="evidence" value="ECO:0007669"/>
    <property type="project" value="TreeGrafter"/>
</dbReference>
<keyword evidence="4 7" id="KW-0238">DNA-binding</keyword>
<gene>
    <name evidence="10" type="ORF">AUCHE_19_00160</name>
</gene>
<dbReference type="eggNOG" id="COG0745">
    <property type="taxonomic scope" value="Bacteria"/>
</dbReference>
<dbReference type="GO" id="GO:0032993">
    <property type="term" value="C:protein-DNA complex"/>
    <property type="evidence" value="ECO:0007669"/>
    <property type="project" value="TreeGrafter"/>
</dbReference>
<dbReference type="PROSITE" id="PS50110">
    <property type="entry name" value="RESPONSE_REGULATORY"/>
    <property type="match status" value="1"/>
</dbReference>
<evidence type="ECO:0000256" key="5">
    <source>
        <dbReference type="ARBA" id="ARBA00023163"/>
    </source>
</evidence>
<evidence type="ECO:0000313" key="10">
    <source>
        <dbReference type="EMBL" id="GAB79112.1"/>
    </source>
</evidence>
<evidence type="ECO:0000256" key="3">
    <source>
        <dbReference type="ARBA" id="ARBA00023015"/>
    </source>
</evidence>
<dbReference type="EMBL" id="BAGZ01000019">
    <property type="protein sequence ID" value="GAB79112.1"/>
    <property type="molecule type" value="Genomic_DNA"/>
</dbReference>
<feature type="DNA-binding region" description="OmpR/PhoB-type" evidence="7">
    <location>
        <begin position="129"/>
        <end position="227"/>
    </location>
</feature>
<keyword evidence="5" id="KW-0804">Transcription</keyword>
<accession>K6WBA9</accession>
<dbReference type="SMART" id="SM00448">
    <property type="entry name" value="REC"/>
    <property type="match status" value="1"/>
</dbReference>
<dbReference type="FunFam" id="3.40.50.2300:FF:000001">
    <property type="entry name" value="DNA-binding response regulator PhoB"/>
    <property type="match status" value="1"/>
</dbReference>
<evidence type="ECO:0000256" key="1">
    <source>
        <dbReference type="ARBA" id="ARBA00022553"/>
    </source>
</evidence>
<name>K6WBA9_9MICO</name>
<feature type="modified residue" description="4-aspartylphosphate" evidence="6">
    <location>
        <position position="56"/>
    </location>
</feature>
<dbReference type="RefSeq" id="WP_006503869.1">
    <property type="nucleotide sequence ID" value="NZ_BAGZ01000019.1"/>
</dbReference>
<keyword evidence="11" id="KW-1185">Reference proteome</keyword>
<dbReference type="AlphaFoldDB" id="K6WBA9"/>
<evidence type="ECO:0000256" key="7">
    <source>
        <dbReference type="PROSITE-ProRule" id="PRU01091"/>
    </source>
</evidence>
<dbReference type="Proteomes" id="UP000008495">
    <property type="component" value="Unassembled WGS sequence"/>
</dbReference>
<dbReference type="PANTHER" id="PTHR48111">
    <property type="entry name" value="REGULATOR OF RPOS"/>
    <property type="match status" value="1"/>
</dbReference>
<dbReference type="Pfam" id="PF00072">
    <property type="entry name" value="Response_reg"/>
    <property type="match status" value="1"/>
</dbReference>
<dbReference type="Gene3D" id="1.10.10.10">
    <property type="entry name" value="Winged helix-like DNA-binding domain superfamily/Winged helix DNA-binding domain"/>
    <property type="match status" value="1"/>
</dbReference>
<feature type="domain" description="OmpR/PhoB-type" evidence="9">
    <location>
        <begin position="129"/>
        <end position="227"/>
    </location>
</feature>
<dbReference type="GO" id="GO:0000976">
    <property type="term" value="F:transcription cis-regulatory region binding"/>
    <property type="evidence" value="ECO:0007669"/>
    <property type="project" value="TreeGrafter"/>
</dbReference>
<sequence length="240" mass="26648">MTGGAPRALIVDDERQMLSIIEFALETQGFACITATSAERAWSILNTEQVDLIILDVMLPGASGEQLCRRIRTRSDVPVMMLTARGTESDRVGGFLAGADDYITKPFSPRELALRAQAVVRRTRQRHTGELIVNGPLLIDVHAGTASWQGRRLRLSQVEHRLLTVLARHSGSVVGWRDLLNEVWGTGETVGGRDMIKTTVYRLRRQLRFSGDELIVTARGSGYLMPRLEDDTLTDRPSPP</sequence>
<dbReference type="InterPro" id="IPR036388">
    <property type="entry name" value="WH-like_DNA-bd_sf"/>
</dbReference>
<dbReference type="CDD" id="cd17574">
    <property type="entry name" value="REC_OmpR"/>
    <property type="match status" value="1"/>
</dbReference>
<dbReference type="PANTHER" id="PTHR48111:SF1">
    <property type="entry name" value="TWO-COMPONENT RESPONSE REGULATOR ORR33"/>
    <property type="match status" value="1"/>
</dbReference>
<evidence type="ECO:0000256" key="4">
    <source>
        <dbReference type="ARBA" id="ARBA00023125"/>
    </source>
</evidence>
<feature type="domain" description="Response regulatory" evidence="8">
    <location>
        <begin position="7"/>
        <end position="120"/>
    </location>
</feature>
<reference evidence="10 11" key="1">
    <citation type="submission" date="2012-08" db="EMBL/GenBank/DDBJ databases">
        <title>Whole genome shotgun sequence of Austwickia chelonae NBRC 105200.</title>
        <authorList>
            <person name="Yoshida I."/>
            <person name="Hosoyama A."/>
            <person name="Tsuchikane K."/>
            <person name="Katsumata H."/>
            <person name="Ando Y."/>
            <person name="Ohji S."/>
            <person name="Hamada M."/>
            <person name="Tamura T."/>
            <person name="Yamazoe A."/>
            <person name="Yamazaki S."/>
            <person name="Fujita N."/>
        </authorList>
    </citation>
    <scope>NUCLEOTIDE SEQUENCE [LARGE SCALE GENOMIC DNA]</scope>
    <source>
        <strain evidence="10 11">NBRC 105200</strain>
    </source>
</reference>
<evidence type="ECO:0000259" key="9">
    <source>
        <dbReference type="PROSITE" id="PS51755"/>
    </source>
</evidence>
<keyword evidence="3" id="KW-0805">Transcription regulation</keyword>
<dbReference type="InterPro" id="IPR011006">
    <property type="entry name" value="CheY-like_superfamily"/>
</dbReference>
<dbReference type="GO" id="GO:0005829">
    <property type="term" value="C:cytosol"/>
    <property type="evidence" value="ECO:0007669"/>
    <property type="project" value="TreeGrafter"/>
</dbReference>
<evidence type="ECO:0000256" key="6">
    <source>
        <dbReference type="PROSITE-ProRule" id="PRU00169"/>
    </source>
</evidence>
<dbReference type="Pfam" id="PF00486">
    <property type="entry name" value="Trans_reg_C"/>
    <property type="match status" value="1"/>
</dbReference>
<dbReference type="InterPro" id="IPR001789">
    <property type="entry name" value="Sig_transdc_resp-reg_receiver"/>
</dbReference>
<dbReference type="Gene3D" id="6.10.250.690">
    <property type="match status" value="1"/>
</dbReference>
<dbReference type="SUPFAM" id="SSF52172">
    <property type="entry name" value="CheY-like"/>
    <property type="match status" value="1"/>
</dbReference>
<evidence type="ECO:0000313" key="11">
    <source>
        <dbReference type="Proteomes" id="UP000008495"/>
    </source>
</evidence>
<dbReference type="Gene3D" id="3.40.50.2300">
    <property type="match status" value="1"/>
</dbReference>
<keyword evidence="1 6" id="KW-0597">Phosphoprotein</keyword>
<organism evidence="10 11">
    <name type="scientific">Austwickia chelonae NBRC 105200</name>
    <dbReference type="NCBI Taxonomy" id="1184607"/>
    <lineage>
        <taxon>Bacteria</taxon>
        <taxon>Bacillati</taxon>
        <taxon>Actinomycetota</taxon>
        <taxon>Actinomycetes</taxon>
        <taxon>Micrococcales</taxon>
        <taxon>Dermatophilaceae</taxon>
        <taxon>Austwickia</taxon>
    </lineage>
</organism>
<dbReference type="CDD" id="cd00383">
    <property type="entry name" value="trans_reg_C"/>
    <property type="match status" value="1"/>
</dbReference>
<dbReference type="STRING" id="100225.SAMN05421595_2972"/>
<protein>
    <submittedName>
        <fullName evidence="10">Putative two-component response regulator</fullName>
    </submittedName>
</protein>
<evidence type="ECO:0000256" key="2">
    <source>
        <dbReference type="ARBA" id="ARBA00023012"/>
    </source>
</evidence>
<keyword evidence="2" id="KW-0902">Two-component regulatory system</keyword>
<dbReference type="SMART" id="SM00862">
    <property type="entry name" value="Trans_reg_C"/>
    <property type="match status" value="1"/>
</dbReference>
<dbReference type="InterPro" id="IPR039420">
    <property type="entry name" value="WalR-like"/>
</dbReference>
<dbReference type="GO" id="GO:0006355">
    <property type="term" value="P:regulation of DNA-templated transcription"/>
    <property type="evidence" value="ECO:0007669"/>
    <property type="project" value="InterPro"/>
</dbReference>
<comment type="caution">
    <text evidence="10">The sequence shown here is derived from an EMBL/GenBank/DDBJ whole genome shotgun (WGS) entry which is preliminary data.</text>
</comment>
<dbReference type="InterPro" id="IPR001867">
    <property type="entry name" value="OmpR/PhoB-type_DNA-bd"/>
</dbReference>
<evidence type="ECO:0000259" key="8">
    <source>
        <dbReference type="PROSITE" id="PS50110"/>
    </source>
</evidence>
<dbReference type="PROSITE" id="PS51755">
    <property type="entry name" value="OMPR_PHOB"/>
    <property type="match status" value="1"/>
</dbReference>
<proteinExistence type="predicted"/>